<feature type="domain" description="M23ase beta-sheet core" evidence="5">
    <location>
        <begin position="74"/>
        <end position="181"/>
    </location>
</feature>
<evidence type="ECO:0000313" key="7">
    <source>
        <dbReference type="Proteomes" id="UP000078407"/>
    </source>
</evidence>
<evidence type="ECO:0000256" key="3">
    <source>
        <dbReference type="ARBA" id="ARBA00023200"/>
    </source>
</evidence>
<dbReference type="SUPFAM" id="SSF51261">
    <property type="entry name" value="Duplicated hybrid motif"/>
    <property type="match status" value="1"/>
</dbReference>
<evidence type="ECO:0000256" key="1">
    <source>
        <dbReference type="ARBA" id="ARBA00022529"/>
    </source>
</evidence>
<dbReference type="InterPro" id="IPR011055">
    <property type="entry name" value="Dup_hybrid_motif"/>
</dbReference>
<dbReference type="InterPro" id="IPR016047">
    <property type="entry name" value="M23ase_b-sheet_dom"/>
</dbReference>
<dbReference type="PANTHER" id="PTHR38107">
    <property type="match status" value="1"/>
</dbReference>
<keyword evidence="7" id="KW-1185">Reference proteome</keyword>
<evidence type="ECO:0000259" key="5">
    <source>
        <dbReference type="Pfam" id="PF01551"/>
    </source>
</evidence>
<dbReference type="EC" id="3.2.1.17" evidence="4"/>
<proteinExistence type="inferred from homology"/>
<dbReference type="CDD" id="cd12797">
    <property type="entry name" value="M23_peptidase"/>
    <property type="match status" value="1"/>
</dbReference>
<dbReference type="Gene3D" id="2.70.70.10">
    <property type="entry name" value="Glucose Permease (Domain IIA)"/>
    <property type="match status" value="1"/>
</dbReference>
<evidence type="ECO:0000313" key="6">
    <source>
        <dbReference type="EMBL" id="OAT30148.1"/>
    </source>
</evidence>
<keyword evidence="4 6" id="KW-0378">Hydrolase</keyword>
<comment type="catalytic activity">
    <reaction evidence="4">
        <text>Hydrolysis of (1-&gt;4)-beta-linkages between N-acetylmuramic acid and N-acetyl-D-glucosamine residues in a peptidoglycan and between N-acetyl-D-glucosamine residues in chitodextrins.</text>
        <dbReference type="EC" id="3.2.1.17"/>
    </reaction>
</comment>
<protein>
    <recommendedName>
        <fullName evidence="4">Lysozyme</fullName>
        <ecNumber evidence="4">3.2.1.17</ecNumber>
    </recommendedName>
</protein>
<comment type="caution">
    <text evidence="6">The sequence shown here is derived from an EMBL/GenBank/DDBJ whole genome shotgun (WGS) entry which is preliminary data.</text>
</comment>
<dbReference type="SUPFAM" id="SSF53955">
    <property type="entry name" value="Lysozyme-like"/>
    <property type="match status" value="1"/>
</dbReference>
<keyword evidence="1 4" id="KW-0929">Antimicrobial</keyword>
<evidence type="ECO:0000256" key="2">
    <source>
        <dbReference type="ARBA" id="ARBA00022638"/>
    </source>
</evidence>
<organism evidence="6 7">
    <name type="scientific">Buttiauxella ferragutiae ATCC 51602</name>
    <dbReference type="NCBI Taxonomy" id="1354252"/>
    <lineage>
        <taxon>Bacteria</taxon>
        <taxon>Pseudomonadati</taxon>
        <taxon>Pseudomonadota</taxon>
        <taxon>Gammaproteobacteria</taxon>
        <taxon>Enterobacterales</taxon>
        <taxon>Enterobacteriaceae</taxon>
        <taxon>Buttiauxella</taxon>
    </lineage>
</organism>
<dbReference type="GO" id="GO:0003796">
    <property type="term" value="F:lysozyme activity"/>
    <property type="evidence" value="ECO:0007669"/>
    <property type="project" value="UniProtKB-EC"/>
</dbReference>
<reference evidence="6 7" key="1">
    <citation type="submission" date="2016-04" db="EMBL/GenBank/DDBJ databases">
        <title>ATOL: Assembling a taxonomically balanced genome-scale reconstruction of the evolutionary history of the Enterobacteriaceae.</title>
        <authorList>
            <person name="Plunkett G.III."/>
            <person name="Neeno-Eckwall E.C."/>
            <person name="Glasner J.D."/>
            <person name="Perna N.T."/>
        </authorList>
    </citation>
    <scope>NUCLEOTIDE SEQUENCE [LARGE SCALE GENOMIC DNA]</scope>
    <source>
        <strain evidence="6 7">ATCC 51602</strain>
    </source>
</reference>
<name>A0ABX2WBD6_9ENTR</name>
<evidence type="ECO:0000256" key="4">
    <source>
        <dbReference type="RuleBase" id="RU003788"/>
    </source>
</evidence>
<keyword evidence="2 4" id="KW-0081">Bacteriolytic enzyme</keyword>
<dbReference type="InterPro" id="IPR002196">
    <property type="entry name" value="Glyco_hydro_24"/>
</dbReference>
<dbReference type="Gene3D" id="1.10.530.40">
    <property type="match status" value="1"/>
</dbReference>
<dbReference type="InterPro" id="IPR023346">
    <property type="entry name" value="Lysozyme-like_dom_sf"/>
</dbReference>
<accession>A0ABX2WBD6</accession>
<dbReference type="CDD" id="cd00737">
    <property type="entry name" value="lyz_endolysin_autolysin"/>
    <property type="match status" value="1"/>
</dbReference>
<sequence>MKDVPEIRRSDALWHMHPVVFLDALNQQSKNEIIFPLTVKPENDPGKKWSYRNWRDVNRGNAAAYGRSRDRRRLHAGRDLYTNEYESVVAICDGKILRTSPFYNGTNEVSVLHTTKDERKFIVRYGELDPSSIVVRPGDDVKQGQHLGNTGRLINDNGQPTVILDQTVVFMLHFELYTGQVAYNLSVALTNQNNPPFLRRDDLSDPIDILAEGYVSTFLKNREQNGRVEINELHTSESGKEFIKAWESLRLASYNDSEGFCTIGYGHLIDKKRCENIVLPIEFQSGIDREKAISLFEDDLIAIEGGVKRSVTVELYQYEFDALVSLLFNCGEFFLSIGKAPNLLNLLNSKEYERAAYELLDITNEGDSGLIKRRKAENNMFLNNVYDATH</sequence>
<dbReference type="PANTHER" id="PTHR38107:SF3">
    <property type="entry name" value="LYSOZYME RRRD-RELATED"/>
    <property type="match status" value="1"/>
</dbReference>
<dbReference type="Proteomes" id="UP000078407">
    <property type="component" value="Unassembled WGS sequence"/>
</dbReference>
<dbReference type="EMBL" id="LXEQ01000021">
    <property type="protein sequence ID" value="OAT30148.1"/>
    <property type="molecule type" value="Genomic_DNA"/>
</dbReference>
<dbReference type="InterPro" id="IPR051018">
    <property type="entry name" value="Bacteriophage_GH24"/>
</dbReference>
<dbReference type="Pfam" id="PF01551">
    <property type="entry name" value="Peptidase_M23"/>
    <property type="match status" value="1"/>
</dbReference>
<comment type="similarity">
    <text evidence="4">Belongs to the glycosyl hydrolase 24 family.</text>
</comment>
<dbReference type="Pfam" id="PF00959">
    <property type="entry name" value="Phage_lysozyme"/>
    <property type="match status" value="1"/>
</dbReference>
<keyword evidence="4 6" id="KW-0326">Glycosidase</keyword>
<keyword evidence="3" id="KW-1035">Host cytoplasm</keyword>
<gene>
    <name evidence="6" type="ORF">M976_01120</name>
</gene>
<dbReference type="InterPro" id="IPR023347">
    <property type="entry name" value="Lysozyme_dom_sf"/>
</dbReference>
<dbReference type="InterPro" id="IPR033907">
    <property type="entry name" value="Endolysin_autolysin"/>
</dbReference>